<evidence type="ECO:0000256" key="1">
    <source>
        <dbReference type="SAM" id="MobiDB-lite"/>
    </source>
</evidence>
<dbReference type="OrthoDB" id="3800738at2759"/>
<sequence>MTDLEGGGTESIKDLLSSNGGRNTSLFTSNQQRGVGELRRLEYSMIMPAAQLHRRRELRQREHLAVSDGRKAATMDPNTLSDQFNNLRITGPGLPHKTRDDIVHLEAVAAIKRTSCQEAAGRLVNGDVDRQSSQGETGAPKPSLIVCLPIAVDALVLEKANRAIRSFLHTQSHVAIQLGHDIFIQLDKASSKKGLTTAEAELYQRKKCASKATKKSRPAGVSWLAPGVAFPFLGSMRDATVSNIQGASSDDKSNTDSVPELSAREVVLGTTELLENILIHLPPNTILVCQRICRTFKNCYGSSKQLKLKTFEKVRKILPYRYPKYLVNNGRPRLPFAMNPNFFTLAPITVLRRPDTLVWRLQAPLGVEEMLFAMSSDEAPVLCLRFNDQRVDTSWLRPYIGSWTKQHLTDPAFALNVRLAFTETRSENSGKLLVKKSAIVSWDQTMSYIGYLLLMCSRVNEFLVNRLFTLPAYCADLWEYLLMDIEADTEEQPLINAMEESATFLSCTIVTQQFPRKLN</sequence>
<feature type="region of interest" description="Disordered" evidence="1">
    <location>
        <begin position="1"/>
        <end position="28"/>
    </location>
</feature>
<feature type="compositionally biased region" description="Polar residues" evidence="1">
    <location>
        <begin position="16"/>
        <end position="28"/>
    </location>
</feature>
<organism evidence="2 3">
    <name type="scientific">Zasmidium cellare ATCC 36951</name>
    <dbReference type="NCBI Taxonomy" id="1080233"/>
    <lineage>
        <taxon>Eukaryota</taxon>
        <taxon>Fungi</taxon>
        <taxon>Dikarya</taxon>
        <taxon>Ascomycota</taxon>
        <taxon>Pezizomycotina</taxon>
        <taxon>Dothideomycetes</taxon>
        <taxon>Dothideomycetidae</taxon>
        <taxon>Mycosphaerellales</taxon>
        <taxon>Mycosphaerellaceae</taxon>
        <taxon>Zasmidium</taxon>
    </lineage>
</organism>
<dbReference type="EMBL" id="ML993593">
    <property type="protein sequence ID" value="KAF2167463.1"/>
    <property type="molecule type" value="Genomic_DNA"/>
</dbReference>
<dbReference type="GeneID" id="54559537"/>
<keyword evidence="3" id="KW-1185">Reference proteome</keyword>
<dbReference type="RefSeq" id="XP_033668352.1">
    <property type="nucleotide sequence ID" value="XM_033806265.1"/>
</dbReference>
<dbReference type="SUPFAM" id="SSF81383">
    <property type="entry name" value="F-box domain"/>
    <property type="match status" value="1"/>
</dbReference>
<reference evidence="2" key="1">
    <citation type="journal article" date="2020" name="Stud. Mycol.">
        <title>101 Dothideomycetes genomes: a test case for predicting lifestyles and emergence of pathogens.</title>
        <authorList>
            <person name="Haridas S."/>
            <person name="Albert R."/>
            <person name="Binder M."/>
            <person name="Bloem J."/>
            <person name="Labutti K."/>
            <person name="Salamov A."/>
            <person name="Andreopoulos B."/>
            <person name="Baker S."/>
            <person name="Barry K."/>
            <person name="Bills G."/>
            <person name="Bluhm B."/>
            <person name="Cannon C."/>
            <person name="Castanera R."/>
            <person name="Culley D."/>
            <person name="Daum C."/>
            <person name="Ezra D."/>
            <person name="Gonzalez J."/>
            <person name="Henrissat B."/>
            <person name="Kuo A."/>
            <person name="Liang C."/>
            <person name="Lipzen A."/>
            <person name="Lutzoni F."/>
            <person name="Magnuson J."/>
            <person name="Mondo S."/>
            <person name="Nolan M."/>
            <person name="Ohm R."/>
            <person name="Pangilinan J."/>
            <person name="Park H.-J."/>
            <person name="Ramirez L."/>
            <person name="Alfaro M."/>
            <person name="Sun H."/>
            <person name="Tritt A."/>
            <person name="Yoshinaga Y."/>
            <person name="Zwiers L.-H."/>
            <person name="Turgeon B."/>
            <person name="Goodwin S."/>
            <person name="Spatafora J."/>
            <person name="Crous P."/>
            <person name="Grigoriev I."/>
        </authorList>
    </citation>
    <scope>NUCLEOTIDE SEQUENCE</scope>
    <source>
        <strain evidence="2">ATCC 36951</strain>
    </source>
</reference>
<accession>A0A6A6CLF2</accession>
<gene>
    <name evidence="2" type="ORF">M409DRAFT_22271</name>
</gene>
<dbReference type="Proteomes" id="UP000799537">
    <property type="component" value="Unassembled WGS sequence"/>
</dbReference>
<evidence type="ECO:0000313" key="2">
    <source>
        <dbReference type="EMBL" id="KAF2167463.1"/>
    </source>
</evidence>
<name>A0A6A6CLF2_ZASCE</name>
<dbReference type="InterPro" id="IPR036047">
    <property type="entry name" value="F-box-like_dom_sf"/>
</dbReference>
<proteinExistence type="predicted"/>
<dbReference type="AlphaFoldDB" id="A0A6A6CLF2"/>
<protein>
    <submittedName>
        <fullName evidence="2">Uncharacterized protein</fullName>
    </submittedName>
</protein>
<evidence type="ECO:0000313" key="3">
    <source>
        <dbReference type="Proteomes" id="UP000799537"/>
    </source>
</evidence>